<accession>A0AAP4TZ32</accession>
<dbReference type="InterPro" id="IPR007899">
    <property type="entry name" value="CHAD_dom"/>
</dbReference>
<sequence length="282" mass="31477">MSDTRQQDSSPMNAALNGVIQARLDAMRERLAQPTLSAADVHALRVDCKQLRGWWQLRRESLGKSAVSEHQARPRAVAKALAGPREAHMLRKTHGRAYAWVDERSQRLLDALRPGLTSAALSEPEGELDHAPLETLLGEERAAWQAAPLTVEELNTGLEFSRHRISKLAAQVASKREIEASHRLRKWVKYRMFQLALAHEALGEAAARELESPSHGRRREPELLDKAAARLGNQHDLAELALWVGERVMLPAAEKHLVADIMTLADQRLAQALKPLKKLGYV</sequence>
<comment type="caution">
    <text evidence="2">The sequence shown here is derived from an EMBL/GenBank/DDBJ whole genome shotgun (WGS) entry which is preliminary data.</text>
</comment>
<name>A0AAP4TZ32_9GAMM</name>
<gene>
    <name evidence="2" type="ORF">Q4535_13045</name>
</gene>
<protein>
    <submittedName>
        <fullName evidence="2">CHAD domain-containing protein</fullName>
    </submittedName>
</protein>
<proteinExistence type="predicted"/>
<dbReference type="Pfam" id="PF05235">
    <property type="entry name" value="CHAD"/>
    <property type="match status" value="1"/>
</dbReference>
<evidence type="ECO:0000313" key="3">
    <source>
        <dbReference type="Proteomes" id="UP001170481"/>
    </source>
</evidence>
<dbReference type="Proteomes" id="UP001170481">
    <property type="component" value="Unassembled WGS sequence"/>
</dbReference>
<reference evidence="2" key="1">
    <citation type="submission" date="2023-07" db="EMBL/GenBank/DDBJ databases">
        <title>Genome content predicts the carbon catabolic preferences of heterotrophic bacteria.</title>
        <authorList>
            <person name="Gralka M."/>
        </authorList>
    </citation>
    <scope>NUCLEOTIDE SEQUENCE</scope>
    <source>
        <strain evidence="2">C2R13</strain>
    </source>
</reference>
<evidence type="ECO:0000259" key="1">
    <source>
        <dbReference type="SMART" id="SM00880"/>
    </source>
</evidence>
<dbReference type="EMBL" id="JAUORK010000018">
    <property type="protein sequence ID" value="MDO6673037.1"/>
    <property type="molecule type" value="Genomic_DNA"/>
</dbReference>
<dbReference type="AlphaFoldDB" id="A0AAP4TZ32"/>
<organism evidence="2 3">
    <name type="scientific">Cobetia amphilecti</name>
    <dbReference type="NCBI Taxonomy" id="1055104"/>
    <lineage>
        <taxon>Bacteria</taxon>
        <taxon>Pseudomonadati</taxon>
        <taxon>Pseudomonadota</taxon>
        <taxon>Gammaproteobacteria</taxon>
        <taxon>Oceanospirillales</taxon>
        <taxon>Halomonadaceae</taxon>
        <taxon>Cobetia</taxon>
    </lineage>
</organism>
<feature type="domain" description="CHAD" evidence="1">
    <location>
        <begin position="12"/>
        <end position="279"/>
    </location>
</feature>
<dbReference type="RefSeq" id="WP_216060204.1">
    <property type="nucleotide sequence ID" value="NZ_JAHKQM010000007.1"/>
</dbReference>
<dbReference type="SMART" id="SM00880">
    <property type="entry name" value="CHAD"/>
    <property type="match status" value="1"/>
</dbReference>
<evidence type="ECO:0000313" key="2">
    <source>
        <dbReference type="EMBL" id="MDO6673037.1"/>
    </source>
</evidence>